<organism evidence="3 4">
    <name type="scientific">Tahibacter amnicola</name>
    <dbReference type="NCBI Taxonomy" id="2976241"/>
    <lineage>
        <taxon>Bacteria</taxon>
        <taxon>Pseudomonadati</taxon>
        <taxon>Pseudomonadota</taxon>
        <taxon>Gammaproteobacteria</taxon>
        <taxon>Lysobacterales</taxon>
        <taxon>Rhodanobacteraceae</taxon>
        <taxon>Tahibacter</taxon>
    </lineage>
</organism>
<sequence length="275" mass="31168">MPQRNQDFYRGSNVQRDLSWQDEDDRRSYGSGAWRQDEDRYENVGSQQNSPRDYEQYGQGYGREGNREPLRGQGSQYGYGEDRWNSGDREQGYRQGQGYGGSRGQGGWDDNLRGQGMEQRQGAQQGQTQRNRDYQDAYGRDVGEPYGGGYGQSGRYGSSGVGYGDNQRGQQQSLGHRGKGPKGYSRSDERIKEDLCERLSDDDRIDASEITVTCNNGVVTLEGSVTERRMKHMAEDLCESCSGVKDVQNKLTVRRNENRDDNLSQSRTTETSKKH</sequence>
<dbReference type="Proteomes" id="UP001064632">
    <property type="component" value="Chromosome"/>
</dbReference>
<feature type="compositionally biased region" description="Basic and acidic residues" evidence="1">
    <location>
        <begin position="130"/>
        <end position="143"/>
    </location>
</feature>
<keyword evidence="4" id="KW-1185">Reference proteome</keyword>
<dbReference type="InterPro" id="IPR051686">
    <property type="entry name" value="Lipoprotein_DolP"/>
</dbReference>
<evidence type="ECO:0000313" key="3">
    <source>
        <dbReference type="EMBL" id="UXI68992.1"/>
    </source>
</evidence>
<feature type="compositionally biased region" description="Polar residues" evidence="1">
    <location>
        <begin position="1"/>
        <end position="18"/>
    </location>
</feature>
<dbReference type="RefSeq" id="WP_261695950.1">
    <property type="nucleotide sequence ID" value="NZ_CP104694.1"/>
</dbReference>
<feature type="compositionally biased region" description="Gly residues" evidence="1">
    <location>
        <begin position="145"/>
        <end position="163"/>
    </location>
</feature>
<feature type="domain" description="BON" evidence="2">
    <location>
        <begin position="187"/>
        <end position="255"/>
    </location>
</feature>
<accession>A0ABY6BHK7</accession>
<dbReference type="SMART" id="SM00749">
    <property type="entry name" value="BON"/>
    <property type="match status" value="1"/>
</dbReference>
<reference evidence="3" key="1">
    <citation type="submission" date="2022-09" db="EMBL/GenBank/DDBJ databases">
        <title>Tahibacter sp. nov., isolated from a fresh water.</title>
        <authorList>
            <person name="Baek J.H."/>
            <person name="Lee J.K."/>
            <person name="Kim J.M."/>
            <person name="Jeon C.O."/>
        </authorList>
    </citation>
    <scope>NUCLEOTIDE SEQUENCE</scope>
    <source>
        <strain evidence="3">W38</strain>
    </source>
</reference>
<feature type="region of interest" description="Disordered" evidence="1">
    <location>
        <begin position="249"/>
        <end position="275"/>
    </location>
</feature>
<dbReference type="InterPro" id="IPR014004">
    <property type="entry name" value="Transpt-assoc_nodulatn_dom_bac"/>
</dbReference>
<dbReference type="EMBL" id="CP104694">
    <property type="protein sequence ID" value="UXI68992.1"/>
    <property type="molecule type" value="Genomic_DNA"/>
</dbReference>
<dbReference type="PANTHER" id="PTHR34606">
    <property type="entry name" value="BON DOMAIN-CONTAINING PROTEIN"/>
    <property type="match status" value="1"/>
</dbReference>
<dbReference type="InterPro" id="IPR007055">
    <property type="entry name" value="BON_dom"/>
</dbReference>
<feature type="compositionally biased region" description="Basic and acidic residues" evidence="1">
    <location>
        <begin position="80"/>
        <end position="92"/>
    </location>
</feature>
<dbReference type="Pfam" id="PF04972">
    <property type="entry name" value="BON"/>
    <property type="match status" value="1"/>
</dbReference>
<dbReference type="PANTHER" id="PTHR34606:SF15">
    <property type="entry name" value="BON DOMAIN-CONTAINING PROTEIN"/>
    <property type="match status" value="1"/>
</dbReference>
<dbReference type="PROSITE" id="PS50914">
    <property type="entry name" value="BON"/>
    <property type="match status" value="1"/>
</dbReference>
<dbReference type="Gene3D" id="3.30.1340.30">
    <property type="match status" value="1"/>
</dbReference>
<proteinExistence type="predicted"/>
<feature type="compositionally biased region" description="Low complexity" evidence="1">
    <location>
        <begin position="113"/>
        <end position="129"/>
    </location>
</feature>
<feature type="compositionally biased region" description="Gly residues" evidence="1">
    <location>
        <begin position="95"/>
        <end position="107"/>
    </location>
</feature>
<evidence type="ECO:0000313" key="4">
    <source>
        <dbReference type="Proteomes" id="UP001064632"/>
    </source>
</evidence>
<evidence type="ECO:0000256" key="1">
    <source>
        <dbReference type="SAM" id="MobiDB-lite"/>
    </source>
</evidence>
<protein>
    <submittedName>
        <fullName evidence="3">BON domain-containing protein</fullName>
    </submittedName>
</protein>
<feature type="region of interest" description="Disordered" evidence="1">
    <location>
        <begin position="1"/>
        <end position="191"/>
    </location>
</feature>
<evidence type="ECO:0000259" key="2">
    <source>
        <dbReference type="PROSITE" id="PS50914"/>
    </source>
</evidence>
<gene>
    <name evidence="3" type="ORF">N4264_04885</name>
</gene>
<name>A0ABY6BHK7_9GAMM</name>